<feature type="transmembrane region" description="Helical" evidence="6">
    <location>
        <begin position="306"/>
        <end position="326"/>
    </location>
</feature>
<proteinExistence type="inferred from homology"/>
<dbReference type="PANTHER" id="PTHR42893">
    <property type="entry name" value="PROTEIN DETOXIFICATION 44, CHLOROPLASTIC-RELATED"/>
    <property type="match status" value="1"/>
</dbReference>
<keyword evidence="4 6" id="KW-1133">Transmembrane helix</keyword>
<evidence type="ECO:0000256" key="2">
    <source>
        <dbReference type="ARBA" id="ARBA00010199"/>
    </source>
</evidence>
<keyword evidence="3 6" id="KW-0812">Transmembrane</keyword>
<feature type="transmembrane region" description="Helical" evidence="6">
    <location>
        <begin position="494"/>
        <end position="514"/>
    </location>
</feature>
<evidence type="ECO:0000313" key="8">
    <source>
        <dbReference type="EMBL" id="KAL3826275.1"/>
    </source>
</evidence>
<dbReference type="GO" id="GO:0016020">
    <property type="term" value="C:membrane"/>
    <property type="evidence" value="ECO:0007669"/>
    <property type="project" value="UniProtKB-SubCell"/>
</dbReference>
<sequence>MVLRALLLRAMVLLLALPTESRAFASSGGIGVASSSRSFEVRRADRDARSRPSLARLRAGAVGDGISSTAPAASSSMPPPEPPTNYRIAKFYLPCLALWISGPLLSLVDTSFVGLSARAGAVGVGVGSTMSSASQLAALGPATTFIDGSLYLFAFLNVATTNLYASALASASVPSGGGGEVVSMGGGRRKNDMGNDELPGEGVVRTAARTSLYSGIGLMIFLLAVARPLIALYIGPEAAASPGLLDAAHEYVKIRALSMPTSLLGGVLQAALLGAKDSVTPLVSILYSTIVNIIGDYLLVTRYRMGLKGAAIATLLAQLAGTVAMIPAARKKLLSRGSSLGLLPRWITRGKPDEIGSRTFLKFAAPVLTLILGKISAFGFMTNAAAGLPGQPITLAAHQIALSLFFFASPFMEVISQTAQTFLPAYGVLPVTTQSGRGGTMGAADPIEWRAASNRLVLRLEKIGLLAGIVIATVVGSIVAFLPGIVTKDPAVQAAARPLASILASAILMTAPVAVSEGTLIARKELSYLAGVYLLSTALLPPILRRIRAGGGAVSQVWICFALFQLFRSSCFAGRLLMARSD</sequence>
<comment type="similarity">
    <text evidence="2">Belongs to the multi antimicrobial extrusion (MATE) (TC 2.A.66.1) family.</text>
</comment>
<dbReference type="PANTHER" id="PTHR42893:SF9">
    <property type="entry name" value="PROTEIN DETOXIFICATION 46, CHLOROPLASTIC"/>
    <property type="match status" value="1"/>
</dbReference>
<protein>
    <recommendedName>
        <fullName evidence="10">Polysaccharide biosynthesis protein C-terminal domain-containing protein</fullName>
    </recommendedName>
</protein>
<organism evidence="8 9">
    <name type="scientific">Cyclostephanos tholiformis</name>
    <dbReference type="NCBI Taxonomy" id="382380"/>
    <lineage>
        <taxon>Eukaryota</taxon>
        <taxon>Sar</taxon>
        <taxon>Stramenopiles</taxon>
        <taxon>Ochrophyta</taxon>
        <taxon>Bacillariophyta</taxon>
        <taxon>Coscinodiscophyceae</taxon>
        <taxon>Thalassiosirophycidae</taxon>
        <taxon>Stephanodiscales</taxon>
        <taxon>Stephanodiscaceae</taxon>
        <taxon>Cyclostephanos</taxon>
    </lineage>
</organism>
<comment type="caution">
    <text evidence="8">The sequence shown here is derived from an EMBL/GenBank/DDBJ whole genome shotgun (WGS) entry which is preliminary data.</text>
</comment>
<keyword evidence="9" id="KW-1185">Reference proteome</keyword>
<evidence type="ECO:0000313" key="9">
    <source>
        <dbReference type="Proteomes" id="UP001530377"/>
    </source>
</evidence>
<gene>
    <name evidence="8" type="ORF">ACHAXA_004593</name>
</gene>
<evidence type="ECO:0000256" key="5">
    <source>
        <dbReference type="ARBA" id="ARBA00023136"/>
    </source>
</evidence>
<keyword evidence="7" id="KW-0732">Signal</keyword>
<keyword evidence="5 6" id="KW-0472">Membrane</keyword>
<dbReference type="Proteomes" id="UP001530377">
    <property type="component" value="Unassembled WGS sequence"/>
</dbReference>
<evidence type="ECO:0000256" key="1">
    <source>
        <dbReference type="ARBA" id="ARBA00004141"/>
    </source>
</evidence>
<feature type="transmembrane region" description="Helical" evidence="6">
    <location>
        <begin position="91"/>
        <end position="108"/>
    </location>
</feature>
<feature type="transmembrane region" description="Helical" evidence="6">
    <location>
        <begin position="526"/>
        <end position="544"/>
    </location>
</feature>
<feature type="transmembrane region" description="Helical" evidence="6">
    <location>
        <begin position="556"/>
        <end position="578"/>
    </location>
</feature>
<feature type="signal peptide" evidence="7">
    <location>
        <begin position="1"/>
        <end position="23"/>
    </location>
</feature>
<feature type="transmembrane region" description="Helical" evidence="6">
    <location>
        <begin position="463"/>
        <end position="482"/>
    </location>
</feature>
<dbReference type="InterPro" id="IPR002528">
    <property type="entry name" value="MATE_fam"/>
</dbReference>
<feature type="chain" id="PRO_5044876211" description="Polysaccharide biosynthesis protein C-terminal domain-containing protein" evidence="7">
    <location>
        <begin position="24"/>
        <end position="582"/>
    </location>
</feature>
<dbReference type="EMBL" id="JALLPB020000024">
    <property type="protein sequence ID" value="KAL3826275.1"/>
    <property type="molecule type" value="Genomic_DNA"/>
</dbReference>
<feature type="transmembrane region" description="Helical" evidence="6">
    <location>
        <begin position="212"/>
        <end position="234"/>
    </location>
</feature>
<name>A0ABD3SP85_9STRA</name>
<feature type="transmembrane region" description="Helical" evidence="6">
    <location>
        <begin position="282"/>
        <end position="300"/>
    </location>
</feature>
<evidence type="ECO:0000256" key="4">
    <source>
        <dbReference type="ARBA" id="ARBA00022989"/>
    </source>
</evidence>
<evidence type="ECO:0000256" key="6">
    <source>
        <dbReference type="SAM" id="Phobius"/>
    </source>
</evidence>
<evidence type="ECO:0008006" key="10">
    <source>
        <dbReference type="Google" id="ProtNLM"/>
    </source>
</evidence>
<dbReference type="AlphaFoldDB" id="A0ABD3SP85"/>
<evidence type="ECO:0000256" key="7">
    <source>
        <dbReference type="SAM" id="SignalP"/>
    </source>
</evidence>
<dbReference type="InterPro" id="IPR044644">
    <property type="entry name" value="DinF-like"/>
</dbReference>
<reference evidence="8 9" key="1">
    <citation type="submission" date="2024-10" db="EMBL/GenBank/DDBJ databases">
        <title>Updated reference genomes for cyclostephanoid diatoms.</title>
        <authorList>
            <person name="Roberts W.R."/>
            <person name="Alverson A.J."/>
        </authorList>
    </citation>
    <scope>NUCLEOTIDE SEQUENCE [LARGE SCALE GENOMIC DNA]</scope>
    <source>
        <strain evidence="8 9">AJA228-03</strain>
    </source>
</reference>
<dbReference type="Pfam" id="PF01554">
    <property type="entry name" value="MatE"/>
    <property type="match status" value="1"/>
</dbReference>
<comment type="subcellular location">
    <subcellularLocation>
        <location evidence="1">Membrane</location>
        <topology evidence="1">Multi-pass membrane protein</topology>
    </subcellularLocation>
</comment>
<evidence type="ECO:0000256" key="3">
    <source>
        <dbReference type="ARBA" id="ARBA00022692"/>
    </source>
</evidence>
<accession>A0ABD3SP85</accession>